<dbReference type="InterPro" id="IPR007024">
    <property type="entry name" value="BLUF_domain"/>
</dbReference>
<dbReference type="OrthoDB" id="196105at2"/>
<evidence type="ECO:0000313" key="3">
    <source>
        <dbReference type="Proteomes" id="UP000295238"/>
    </source>
</evidence>
<organism evidence="2 3">
    <name type="scientific">Rhizobium deserti</name>
    <dbReference type="NCBI Taxonomy" id="2547961"/>
    <lineage>
        <taxon>Bacteria</taxon>
        <taxon>Pseudomonadati</taxon>
        <taxon>Pseudomonadota</taxon>
        <taxon>Alphaproteobacteria</taxon>
        <taxon>Hyphomicrobiales</taxon>
        <taxon>Rhizobiaceae</taxon>
        <taxon>Rhizobium/Agrobacterium group</taxon>
        <taxon>Rhizobium</taxon>
    </lineage>
</organism>
<reference evidence="2 3" key="1">
    <citation type="submission" date="2019-03" db="EMBL/GenBank/DDBJ databases">
        <title>Rhizobium sp. nov., an bacterium isolated from biocrust in Mu Us Desert.</title>
        <authorList>
            <person name="Lixiong L."/>
        </authorList>
    </citation>
    <scope>NUCLEOTIDE SEQUENCE [LARGE SCALE GENOMIC DNA]</scope>
    <source>
        <strain evidence="2 3">SPY-1</strain>
    </source>
</reference>
<accession>A0A4R5UHD5</accession>
<dbReference type="Pfam" id="PF04940">
    <property type="entry name" value="BLUF"/>
    <property type="match status" value="1"/>
</dbReference>
<gene>
    <name evidence="2" type="ORF">E2F50_14080</name>
</gene>
<feature type="domain" description="BLUF" evidence="1">
    <location>
        <begin position="3"/>
        <end position="96"/>
    </location>
</feature>
<proteinExistence type="predicted"/>
<dbReference type="RefSeq" id="WP_133316792.1">
    <property type="nucleotide sequence ID" value="NZ_SMTL01000003.1"/>
</dbReference>
<dbReference type="Proteomes" id="UP000295238">
    <property type="component" value="Unassembled WGS sequence"/>
</dbReference>
<name>A0A4R5UHD5_9HYPH</name>
<comment type="caution">
    <text evidence="2">The sequence shown here is derived from an EMBL/GenBank/DDBJ whole genome shotgun (WGS) entry which is preliminary data.</text>
</comment>
<dbReference type="Gene3D" id="3.30.70.100">
    <property type="match status" value="1"/>
</dbReference>
<keyword evidence="3" id="KW-1185">Reference proteome</keyword>
<dbReference type="AlphaFoldDB" id="A0A4R5UHD5"/>
<sequence length="139" mass="15420">MTDYRLIYFSENRLPLGQLAAELDAILDKSRQNNVLVGVTGALMFSAGYFVQVLEGEQGAVEATFERIQQDSRHGDVQLVDFSPVAERTFSNWSMAYAGRREDASDELDAIGTKSGFDPSLLDGHQLFDKLKSRLLEAA</sequence>
<dbReference type="PROSITE" id="PS50925">
    <property type="entry name" value="BLUF"/>
    <property type="match status" value="1"/>
</dbReference>
<evidence type="ECO:0000259" key="1">
    <source>
        <dbReference type="PROSITE" id="PS50925"/>
    </source>
</evidence>
<dbReference type="SUPFAM" id="SSF54975">
    <property type="entry name" value="Acylphosphatase/BLUF domain-like"/>
    <property type="match status" value="1"/>
</dbReference>
<dbReference type="GO" id="GO:0071949">
    <property type="term" value="F:FAD binding"/>
    <property type="evidence" value="ECO:0007669"/>
    <property type="project" value="InterPro"/>
</dbReference>
<evidence type="ECO:0000313" key="2">
    <source>
        <dbReference type="EMBL" id="TDK35370.1"/>
    </source>
</evidence>
<dbReference type="SMART" id="SM01034">
    <property type="entry name" value="BLUF"/>
    <property type="match status" value="1"/>
</dbReference>
<dbReference type="EMBL" id="SMTL01000003">
    <property type="protein sequence ID" value="TDK35370.1"/>
    <property type="molecule type" value="Genomic_DNA"/>
</dbReference>
<dbReference type="GO" id="GO:0009882">
    <property type="term" value="F:blue light photoreceptor activity"/>
    <property type="evidence" value="ECO:0007669"/>
    <property type="project" value="InterPro"/>
</dbReference>
<dbReference type="InterPro" id="IPR036046">
    <property type="entry name" value="Acylphosphatase-like_dom_sf"/>
</dbReference>
<protein>
    <submittedName>
        <fullName evidence="2">BLUF domain-containing protein</fullName>
    </submittedName>
</protein>